<proteinExistence type="predicted"/>
<name>A0A0S3UJN8_PREIN</name>
<sequence length="719" mass="82522">MAAEGRNQIYSMTMKRFFALFLIAMAGQNVLCARPFSLNTAQLQYDLTQKEVSDTVQTDRKEKPVELSEVTVEAARVVQKPDGQLIFPSKAQCNNSVNGYSLLAKLGLSRIRVDEVMHSITALNSNGNVQIRINGVVATKTELTSMNPKLVKSIEFIDNPGVRYGENVGYVLNIRTARNERGGAVGVDLSNSLTALYGDNTAYAKFNRGNSEVSLSYSFDFQDFKRNRMKETADYLLNNNTRYRIVRTDLSSRNRQFGNNFQLKYSLADSASYVFQANLSSSFSHNPNADRTYQTFTPEGNFLSESNGSRRSFSPALDLYYYRKLGKSNSITANLVGTAIETKADDYLKEVSPYIYNVDGQMRSLYSELIYEQQLRPFTVSMGINGSLKHIRNEYLGDVKSLNQMDYSTLYMFSEVKGQRQKLGYVFGIGATHAGYKQATDKYNYWLFRPKLTLSYQVSQAFSVRYNFEIHEHISRIAMISNTKIRENSREWRVGNPNIEPNKVVRQMFSFSYVRPRFYNMVDILLQVNTNPNMSKYVRTADDQFYYMQANQKRIAMFCVMDNFNFKIIPDVLELTLSGGIYRFINEGDDYKHSLTACNFQASMQAYLGRWTLSAYADNGWKFNEGETLAHNGGNVYVGGGYRLGNLQLSLYIQNPFMQHPKTYHTHILNRYVTKDIVYRSRENGNLLNFRLSWNLEFGHRKHNDKQRNQHKDTDTGIM</sequence>
<dbReference type="Proteomes" id="UP000217431">
    <property type="component" value="Chromosome I"/>
</dbReference>
<evidence type="ECO:0008006" key="3">
    <source>
        <dbReference type="Google" id="ProtNLM"/>
    </source>
</evidence>
<organism evidence="1 2">
    <name type="scientific">Prevotella intermedia</name>
    <dbReference type="NCBI Taxonomy" id="28131"/>
    <lineage>
        <taxon>Bacteria</taxon>
        <taxon>Pseudomonadati</taxon>
        <taxon>Bacteroidota</taxon>
        <taxon>Bacteroidia</taxon>
        <taxon>Bacteroidales</taxon>
        <taxon>Prevotellaceae</taxon>
        <taxon>Prevotella</taxon>
    </lineage>
</organism>
<gene>
    <name evidence="1" type="ORF">PIOMA14_I_1205</name>
</gene>
<dbReference type="SUPFAM" id="SSF56935">
    <property type="entry name" value="Porins"/>
    <property type="match status" value="1"/>
</dbReference>
<dbReference type="EMBL" id="AP014597">
    <property type="protein sequence ID" value="BAU17713.1"/>
    <property type="molecule type" value="Genomic_DNA"/>
</dbReference>
<reference evidence="1 2" key="1">
    <citation type="journal article" date="2016" name="DNA Res.">
        <title>The complete genome sequencing of Prevotella intermedia strain OMA14 and a subsequent fine-scale, intra-species genomic comparison reveal an unusual amplification of conjugative and mobile transposons and identify a novel Prevotella-lineage-specific repeat.</title>
        <authorList>
            <person name="Naito M."/>
            <person name="Ogura Y."/>
            <person name="Itoh T."/>
            <person name="Shoji M."/>
            <person name="Okamoto M."/>
            <person name="Hayashi T."/>
            <person name="Nakayama K."/>
        </authorList>
    </citation>
    <scope>NUCLEOTIDE SEQUENCE [LARGE SCALE GENOMIC DNA]</scope>
    <source>
        <strain evidence="1 2">OMA14</strain>
    </source>
</reference>
<evidence type="ECO:0000313" key="2">
    <source>
        <dbReference type="Proteomes" id="UP000217431"/>
    </source>
</evidence>
<accession>A0A0S3UJN8</accession>
<dbReference type="STRING" id="28131.BWX40_02060"/>
<evidence type="ECO:0000313" key="1">
    <source>
        <dbReference type="EMBL" id="BAU17713.1"/>
    </source>
</evidence>
<dbReference type="AlphaFoldDB" id="A0A0S3UJN8"/>
<protein>
    <recommendedName>
        <fullName evidence="3">TonB-dependent receptor</fullName>
    </recommendedName>
</protein>